<dbReference type="EMBL" id="QUOU01000001">
    <property type="protein sequence ID" value="REL27479.1"/>
    <property type="molecule type" value="Genomic_DNA"/>
</dbReference>
<dbReference type="RefSeq" id="WP_116008558.1">
    <property type="nucleotide sequence ID" value="NZ_QUOU01000001.1"/>
</dbReference>
<dbReference type="NCBIfam" id="TIGR01409">
    <property type="entry name" value="TAT_signal_seq"/>
    <property type="match status" value="1"/>
</dbReference>
<proteinExistence type="predicted"/>
<organism evidence="2 3">
    <name type="scientific">Thalassotalea euphylliae</name>
    <dbReference type="NCBI Taxonomy" id="1655234"/>
    <lineage>
        <taxon>Bacteria</taxon>
        <taxon>Pseudomonadati</taxon>
        <taxon>Pseudomonadota</taxon>
        <taxon>Gammaproteobacteria</taxon>
        <taxon>Alteromonadales</taxon>
        <taxon>Colwelliaceae</taxon>
        <taxon>Thalassotalea</taxon>
    </lineage>
</organism>
<dbReference type="InterPro" id="IPR011463">
    <property type="entry name" value="DUF1569"/>
</dbReference>
<protein>
    <submittedName>
        <fullName evidence="2">DUF1569 domain-containing protein</fullName>
    </submittedName>
</protein>
<evidence type="ECO:0000256" key="1">
    <source>
        <dbReference type="ARBA" id="ARBA00022729"/>
    </source>
</evidence>
<sequence length="174" mass="19183">MNRRQFLVGAVAGAASMGIGSYALLATKVDKSQLTIDAALQQIAVLKESHIKVTGTWSWPQILNHCAQSIELSMHGYPAHKSALFKQSVGRLAFSVFSQRGEMVHNLSEPIPGAGLLLKDADLNQAYQRIETALHIFKHYPGALAEHFAYGKLSKAEYEQAHVMHIYNHMSTIV</sequence>
<keyword evidence="1" id="KW-0732">Signal</keyword>
<accession>A0A3E0TSL6</accession>
<comment type="caution">
    <text evidence="2">The sequence shown here is derived from an EMBL/GenBank/DDBJ whole genome shotgun (WGS) entry which is preliminary data.</text>
</comment>
<dbReference type="AlphaFoldDB" id="A0A3E0TSL6"/>
<reference evidence="2 3" key="1">
    <citation type="submission" date="2018-08" db="EMBL/GenBank/DDBJ databases">
        <title>Thalassotalea euphylliae genome.</title>
        <authorList>
            <person name="Summers S."/>
            <person name="Rice S.A."/>
            <person name="Freckelton M.L."/>
            <person name="Nedved B.T."/>
            <person name="Hadfield M.G."/>
        </authorList>
    </citation>
    <scope>NUCLEOTIDE SEQUENCE [LARGE SCALE GENOMIC DNA]</scope>
    <source>
        <strain evidence="2 3">H1</strain>
    </source>
</reference>
<dbReference type="Pfam" id="PF07606">
    <property type="entry name" value="DUF1569"/>
    <property type="match status" value="1"/>
</dbReference>
<gene>
    <name evidence="2" type="ORF">DXX93_13535</name>
</gene>
<evidence type="ECO:0000313" key="3">
    <source>
        <dbReference type="Proteomes" id="UP000256478"/>
    </source>
</evidence>
<name>A0A3E0TSL6_9GAMM</name>
<dbReference type="OrthoDB" id="336237at2"/>
<dbReference type="InterPro" id="IPR019546">
    <property type="entry name" value="TAT_signal_bac_arc"/>
</dbReference>
<dbReference type="Proteomes" id="UP000256478">
    <property type="component" value="Unassembled WGS sequence"/>
</dbReference>
<evidence type="ECO:0000313" key="2">
    <source>
        <dbReference type="EMBL" id="REL27479.1"/>
    </source>
</evidence>